<dbReference type="SUPFAM" id="SSF52058">
    <property type="entry name" value="L domain-like"/>
    <property type="match status" value="1"/>
</dbReference>
<dbReference type="PANTHER" id="PTHR47186">
    <property type="entry name" value="LEUCINE-RICH REPEAT-CONTAINING PROTEIN 57"/>
    <property type="match status" value="1"/>
</dbReference>
<evidence type="ECO:0000259" key="3">
    <source>
        <dbReference type="Pfam" id="PF23598"/>
    </source>
</evidence>
<organism evidence="4 5">
    <name type="scientific">Setaria viridis</name>
    <name type="common">Green bristlegrass</name>
    <name type="synonym">Setaria italica subsp. viridis</name>
    <dbReference type="NCBI Taxonomy" id="4556"/>
    <lineage>
        <taxon>Eukaryota</taxon>
        <taxon>Viridiplantae</taxon>
        <taxon>Streptophyta</taxon>
        <taxon>Embryophyta</taxon>
        <taxon>Tracheophyta</taxon>
        <taxon>Spermatophyta</taxon>
        <taxon>Magnoliopsida</taxon>
        <taxon>Liliopsida</taxon>
        <taxon>Poales</taxon>
        <taxon>Poaceae</taxon>
        <taxon>PACMAD clade</taxon>
        <taxon>Panicoideae</taxon>
        <taxon>Panicodae</taxon>
        <taxon>Paniceae</taxon>
        <taxon>Cenchrinae</taxon>
        <taxon>Setaria</taxon>
    </lineage>
</organism>
<dbReference type="InterPro" id="IPR055414">
    <property type="entry name" value="LRR_R13L4/SHOC2-like"/>
</dbReference>
<keyword evidence="5" id="KW-1185">Reference proteome</keyword>
<sequence>MEELLGRGVARRRRQRPPPPSPGRIRRPPPRLGEVRRGGQDGHAVGGFQRGARPGRAAVPADQGDAVVGGDEGVLVRWRRLRRRRGDAQARRRPAAEDGPAHDAEAAQEAVPGAQVRRRSVEEVHVKSMKQHKQSICKLHHLRTVICIGPLVDDADDVFHQVLQNLKRLRVLSMCFYNKEKLPESVGELKHLRYLNVIQTTISEFPASLCTLYHLQILLFSYRVQSLPKKLCNLSKLLSFEPYREGSYRKRLYAELPQIP</sequence>
<dbReference type="PANTHER" id="PTHR47186:SF3">
    <property type="entry name" value="OS09G0267800 PROTEIN"/>
    <property type="match status" value="1"/>
</dbReference>
<feature type="compositionally biased region" description="Basic and acidic residues" evidence="2">
    <location>
        <begin position="86"/>
        <end position="105"/>
    </location>
</feature>
<protein>
    <recommendedName>
        <fullName evidence="3">Disease resistance R13L4/SHOC-2-like LRR domain-containing protein</fullName>
    </recommendedName>
</protein>
<feature type="region of interest" description="Disordered" evidence="2">
    <location>
        <begin position="1"/>
        <end position="66"/>
    </location>
</feature>
<evidence type="ECO:0000256" key="2">
    <source>
        <dbReference type="SAM" id="MobiDB-lite"/>
    </source>
</evidence>
<dbReference type="Gramene" id="TKW29656">
    <property type="protein sequence ID" value="TKW29656"/>
    <property type="gene ID" value="SEVIR_3G410766v2"/>
</dbReference>
<feature type="region of interest" description="Disordered" evidence="2">
    <location>
        <begin position="83"/>
        <end position="116"/>
    </location>
</feature>
<dbReference type="EMBL" id="CM016554">
    <property type="protein sequence ID" value="TKW29656.1"/>
    <property type="molecule type" value="Genomic_DNA"/>
</dbReference>
<feature type="domain" description="Disease resistance R13L4/SHOC-2-like LRR" evidence="3">
    <location>
        <begin position="153"/>
        <end position="256"/>
    </location>
</feature>
<evidence type="ECO:0000313" key="5">
    <source>
        <dbReference type="Proteomes" id="UP000298652"/>
    </source>
</evidence>
<keyword evidence="1" id="KW-0677">Repeat</keyword>
<dbReference type="AlphaFoldDB" id="A0A4V6DAH0"/>
<dbReference type="Proteomes" id="UP000298652">
    <property type="component" value="Chromosome 3"/>
</dbReference>
<reference evidence="4" key="1">
    <citation type="submission" date="2019-03" db="EMBL/GenBank/DDBJ databases">
        <title>WGS assembly of Setaria viridis.</title>
        <authorList>
            <person name="Huang P."/>
            <person name="Jenkins J."/>
            <person name="Grimwood J."/>
            <person name="Barry K."/>
            <person name="Healey A."/>
            <person name="Mamidi S."/>
            <person name="Sreedasyam A."/>
            <person name="Shu S."/>
            <person name="Feldman M."/>
            <person name="Wu J."/>
            <person name="Yu Y."/>
            <person name="Chen C."/>
            <person name="Johnson J."/>
            <person name="Rokhsar D."/>
            <person name="Baxter I."/>
            <person name="Schmutz J."/>
            <person name="Brutnell T."/>
            <person name="Kellogg E."/>
        </authorList>
    </citation>
    <scope>NUCLEOTIDE SEQUENCE [LARGE SCALE GENOMIC DNA]</scope>
</reference>
<name>A0A4V6DAH0_SETVI</name>
<dbReference type="InterPro" id="IPR032675">
    <property type="entry name" value="LRR_dom_sf"/>
</dbReference>
<evidence type="ECO:0000256" key="1">
    <source>
        <dbReference type="ARBA" id="ARBA00022737"/>
    </source>
</evidence>
<feature type="compositionally biased region" description="Low complexity" evidence="2">
    <location>
        <begin position="50"/>
        <end position="61"/>
    </location>
</feature>
<accession>A0A4V6DAH0</accession>
<proteinExistence type="predicted"/>
<dbReference type="Gene3D" id="3.80.10.10">
    <property type="entry name" value="Ribonuclease Inhibitor"/>
    <property type="match status" value="1"/>
</dbReference>
<gene>
    <name evidence="4" type="ORF">SEVIR_3G410766v2</name>
</gene>
<dbReference type="Pfam" id="PF23598">
    <property type="entry name" value="LRR_14"/>
    <property type="match status" value="1"/>
</dbReference>
<evidence type="ECO:0000313" key="4">
    <source>
        <dbReference type="EMBL" id="TKW29656.1"/>
    </source>
</evidence>